<dbReference type="SMART" id="SM00419">
    <property type="entry name" value="HTH_CRP"/>
    <property type="match status" value="1"/>
</dbReference>
<dbReference type="InterPro" id="IPR050397">
    <property type="entry name" value="Env_Response_Regulators"/>
</dbReference>
<dbReference type="Pfam" id="PF13545">
    <property type="entry name" value="HTH_Crp_2"/>
    <property type="match status" value="1"/>
</dbReference>
<gene>
    <name evidence="7" type="primary">ntcA</name>
    <name evidence="7" type="ORF">HRbin17_00809</name>
</gene>
<sequence length="235" mass="26075">MGSTISRQTNRSLLRQGQRTQVSPYTSLRALPGKEMTFRKGEALFWEGEEPQWLYLIEQGKVILSKALPAENKTKTIVAVCLPGDLVGEVAVLDGQPYDTDAVALTQVTTFRIPREAFLYALQVNPALALQIISSLAARLRQAQEVIRLLSTQRVEKRLAALLLALMGRFGTRTNEGIVLDSSFSRYDLAAMAGTTVETTVRTLSAWAQDGIIKKHRRQIVIVDARKLAQIAREP</sequence>
<dbReference type="AlphaFoldDB" id="A0A2H5XB19"/>
<feature type="region of interest" description="Disordered" evidence="4">
    <location>
        <begin position="1"/>
        <end position="21"/>
    </location>
</feature>
<dbReference type="SMART" id="SM00100">
    <property type="entry name" value="cNMP"/>
    <property type="match status" value="1"/>
</dbReference>
<feature type="domain" description="HTH crp-type" evidence="6">
    <location>
        <begin position="153"/>
        <end position="226"/>
    </location>
</feature>
<evidence type="ECO:0000313" key="7">
    <source>
        <dbReference type="EMBL" id="GBC98307.1"/>
    </source>
</evidence>
<evidence type="ECO:0000256" key="3">
    <source>
        <dbReference type="ARBA" id="ARBA00023163"/>
    </source>
</evidence>
<evidence type="ECO:0000256" key="1">
    <source>
        <dbReference type="ARBA" id="ARBA00023015"/>
    </source>
</evidence>
<dbReference type="SUPFAM" id="SSF46785">
    <property type="entry name" value="Winged helix' DNA-binding domain"/>
    <property type="match status" value="1"/>
</dbReference>
<dbReference type="PANTHER" id="PTHR24567:SF28">
    <property type="entry name" value="LISTERIOLYSIN REGULATORY PROTEIN"/>
    <property type="match status" value="1"/>
</dbReference>
<keyword evidence="1" id="KW-0805">Transcription regulation</keyword>
<accession>A0A2H5XB19</accession>
<keyword evidence="3" id="KW-0804">Transcription</keyword>
<dbReference type="InterPro" id="IPR036390">
    <property type="entry name" value="WH_DNA-bd_sf"/>
</dbReference>
<dbReference type="CDD" id="cd00038">
    <property type="entry name" value="CAP_ED"/>
    <property type="match status" value="1"/>
</dbReference>
<evidence type="ECO:0000259" key="6">
    <source>
        <dbReference type="PROSITE" id="PS51063"/>
    </source>
</evidence>
<dbReference type="InterPro" id="IPR018490">
    <property type="entry name" value="cNMP-bd_dom_sf"/>
</dbReference>
<dbReference type="Proteomes" id="UP000236173">
    <property type="component" value="Unassembled WGS sequence"/>
</dbReference>
<dbReference type="PANTHER" id="PTHR24567">
    <property type="entry name" value="CRP FAMILY TRANSCRIPTIONAL REGULATORY PROTEIN"/>
    <property type="match status" value="1"/>
</dbReference>
<dbReference type="GO" id="GO:0005829">
    <property type="term" value="C:cytosol"/>
    <property type="evidence" value="ECO:0007669"/>
    <property type="project" value="TreeGrafter"/>
</dbReference>
<dbReference type="InterPro" id="IPR012318">
    <property type="entry name" value="HTH_CRP"/>
</dbReference>
<reference evidence="8" key="1">
    <citation type="submission" date="2017-09" db="EMBL/GenBank/DDBJ databases">
        <title>Metaegenomics of thermophilic ammonia-oxidizing enrichment culture.</title>
        <authorList>
            <person name="Kato S."/>
            <person name="Suzuki K."/>
        </authorList>
    </citation>
    <scope>NUCLEOTIDE SEQUENCE [LARGE SCALE GENOMIC DNA]</scope>
</reference>
<dbReference type="Gene3D" id="2.60.120.10">
    <property type="entry name" value="Jelly Rolls"/>
    <property type="match status" value="1"/>
</dbReference>
<comment type="caution">
    <text evidence="7">The sequence shown here is derived from an EMBL/GenBank/DDBJ whole genome shotgun (WGS) entry which is preliminary data.</text>
</comment>
<evidence type="ECO:0000256" key="4">
    <source>
        <dbReference type="SAM" id="MobiDB-lite"/>
    </source>
</evidence>
<dbReference type="PROSITE" id="PS50042">
    <property type="entry name" value="CNMP_BINDING_3"/>
    <property type="match status" value="1"/>
</dbReference>
<evidence type="ECO:0000313" key="8">
    <source>
        <dbReference type="Proteomes" id="UP000236173"/>
    </source>
</evidence>
<organism evidence="7 8">
    <name type="scientific">Candidatus Fervidibacter japonicus</name>
    <dbReference type="NCBI Taxonomy" id="2035412"/>
    <lineage>
        <taxon>Bacteria</taxon>
        <taxon>Candidatus Fervidibacterota</taxon>
        <taxon>Candidatus Fervidibacter</taxon>
    </lineage>
</organism>
<dbReference type="PROSITE" id="PS51063">
    <property type="entry name" value="HTH_CRP_2"/>
    <property type="match status" value="1"/>
</dbReference>
<evidence type="ECO:0000256" key="2">
    <source>
        <dbReference type="ARBA" id="ARBA00023125"/>
    </source>
</evidence>
<dbReference type="GO" id="GO:0003677">
    <property type="term" value="F:DNA binding"/>
    <property type="evidence" value="ECO:0007669"/>
    <property type="project" value="UniProtKB-KW"/>
</dbReference>
<dbReference type="Pfam" id="PF00027">
    <property type="entry name" value="cNMP_binding"/>
    <property type="match status" value="1"/>
</dbReference>
<protein>
    <submittedName>
        <fullName evidence="7">Global nitrogen regulator</fullName>
    </submittedName>
</protein>
<dbReference type="GO" id="GO:0003700">
    <property type="term" value="F:DNA-binding transcription factor activity"/>
    <property type="evidence" value="ECO:0007669"/>
    <property type="project" value="TreeGrafter"/>
</dbReference>
<feature type="domain" description="Cyclic nucleotide-binding" evidence="5">
    <location>
        <begin position="35"/>
        <end position="139"/>
    </location>
</feature>
<evidence type="ECO:0000259" key="5">
    <source>
        <dbReference type="PROSITE" id="PS50042"/>
    </source>
</evidence>
<proteinExistence type="predicted"/>
<dbReference type="InterPro" id="IPR000595">
    <property type="entry name" value="cNMP-bd_dom"/>
</dbReference>
<dbReference type="SUPFAM" id="SSF51206">
    <property type="entry name" value="cAMP-binding domain-like"/>
    <property type="match status" value="1"/>
</dbReference>
<dbReference type="EMBL" id="BEHT01000008">
    <property type="protein sequence ID" value="GBC98307.1"/>
    <property type="molecule type" value="Genomic_DNA"/>
</dbReference>
<dbReference type="InterPro" id="IPR014710">
    <property type="entry name" value="RmlC-like_jellyroll"/>
</dbReference>
<name>A0A2H5XB19_9BACT</name>
<keyword evidence="2" id="KW-0238">DNA-binding</keyword>